<name>A0EA63_PARTE</name>
<dbReference type="KEGG" id="ptm:GSPATT00024912001"/>
<dbReference type="GeneID" id="5045362"/>
<dbReference type="InParanoid" id="A0EA63"/>
<dbReference type="HOGENOM" id="CLU_1809928_0_0_1"/>
<evidence type="ECO:0000313" key="1">
    <source>
        <dbReference type="EMBL" id="CAK92180.1"/>
    </source>
</evidence>
<evidence type="ECO:0000313" key="2">
    <source>
        <dbReference type="Proteomes" id="UP000000600"/>
    </source>
</evidence>
<organism evidence="1 2">
    <name type="scientific">Paramecium tetraurelia</name>
    <dbReference type="NCBI Taxonomy" id="5888"/>
    <lineage>
        <taxon>Eukaryota</taxon>
        <taxon>Sar</taxon>
        <taxon>Alveolata</taxon>
        <taxon>Ciliophora</taxon>
        <taxon>Intramacronucleata</taxon>
        <taxon>Oligohymenophorea</taxon>
        <taxon>Peniculida</taxon>
        <taxon>Parameciidae</taxon>
        <taxon>Paramecium</taxon>
    </lineage>
</organism>
<dbReference type="RefSeq" id="XP_001459577.1">
    <property type="nucleotide sequence ID" value="XM_001459540.1"/>
</dbReference>
<dbReference type="AlphaFoldDB" id="A0EA63"/>
<accession>A0EA63</accession>
<protein>
    <submittedName>
        <fullName evidence="1">Uncharacterized protein</fullName>
    </submittedName>
</protein>
<sequence length="143" mass="16893">MQSYEKALFNVQVIRKHFFKDRVYQLYLFADELVMTDDPTKSPKYILKTNLTTTIKWICENKRIVAFEFSYNGRPKEVYGPKLNLLKEMLAGKVFFSPVSQFYQFHMEIGSGMTGSVYRCISIENNEKLFCDKESRQDKNNLK</sequence>
<dbReference type="EMBL" id="CT868666">
    <property type="protein sequence ID" value="CAK92180.1"/>
    <property type="molecule type" value="Genomic_DNA"/>
</dbReference>
<dbReference type="Proteomes" id="UP000000600">
    <property type="component" value="Unassembled WGS sequence"/>
</dbReference>
<gene>
    <name evidence="1" type="ORF">GSPATT00024912001</name>
</gene>
<dbReference type="OMA" id="IQPCTIN"/>
<proteinExistence type="predicted"/>
<reference evidence="1 2" key="1">
    <citation type="journal article" date="2006" name="Nature">
        <title>Global trends of whole-genome duplications revealed by the ciliate Paramecium tetraurelia.</title>
        <authorList>
            <consortium name="Genoscope"/>
            <person name="Aury J.-M."/>
            <person name="Jaillon O."/>
            <person name="Duret L."/>
            <person name="Noel B."/>
            <person name="Jubin C."/>
            <person name="Porcel B.M."/>
            <person name="Segurens B."/>
            <person name="Daubin V."/>
            <person name="Anthouard V."/>
            <person name="Aiach N."/>
            <person name="Arnaiz O."/>
            <person name="Billaut A."/>
            <person name="Beisson J."/>
            <person name="Blanc I."/>
            <person name="Bouhouche K."/>
            <person name="Camara F."/>
            <person name="Duharcourt S."/>
            <person name="Guigo R."/>
            <person name="Gogendeau D."/>
            <person name="Katinka M."/>
            <person name="Keller A.-M."/>
            <person name="Kissmehl R."/>
            <person name="Klotz C."/>
            <person name="Koll F."/>
            <person name="Le Moue A."/>
            <person name="Lepere C."/>
            <person name="Malinsky S."/>
            <person name="Nowacki M."/>
            <person name="Nowak J.K."/>
            <person name="Plattner H."/>
            <person name="Poulain J."/>
            <person name="Ruiz F."/>
            <person name="Serrano V."/>
            <person name="Zagulski M."/>
            <person name="Dessen P."/>
            <person name="Betermier M."/>
            <person name="Weissenbach J."/>
            <person name="Scarpelli C."/>
            <person name="Schachter V."/>
            <person name="Sperling L."/>
            <person name="Meyer E."/>
            <person name="Cohen J."/>
            <person name="Wincker P."/>
        </authorList>
    </citation>
    <scope>NUCLEOTIDE SEQUENCE [LARGE SCALE GENOMIC DNA]</scope>
    <source>
        <strain evidence="1 2">Stock d4-2</strain>
    </source>
</reference>
<keyword evidence="2" id="KW-1185">Reference proteome</keyword>